<proteinExistence type="inferred from homology"/>
<evidence type="ECO:0000313" key="11">
    <source>
        <dbReference type="EMBL" id="AAX70656.1"/>
    </source>
</evidence>
<dbReference type="PANTHER" id="PTHR21502">
    <property type="entry name" value="ZINC FINGER PROTEIN DZIP1"/>
    <property type="match status" value="1"/>
</dbReference>
<keyword evidence="6" id="KW-0966">Cell projection</keyword>
<reference evidence="11" key="3">
    <citation type="submission" date="2005-04" db="EMBL/GenBank/DDBJ databases">
        <title>.</title>
        <authorList>
            <person name="Ghedin E."/>
            <person name="Blandin G."/>
            <person name="Bartholomeu D."/>
            <person name="Caler E."/>
            <person name="Haas B."/>
            <person name="Hannick L."/>
            <person name="Shallom J."/>
            <person name="Hou L."/>
            <person name="Djikeng A."/>
            <person name="Feldblyum T."/>
            <person name="Hostetler J."/>
            <person name="Johnson J."/>
            <person name="Jones K."/>
            <person name="Koo H.L."/>
            <person name="Larkin C."/>
            <person name="Pai G."/>
            <person name="Peterson J."/>
            <person name="Khalak H.G."/>
            <person name="Salzberg S."/>
            <person name="Simpson A.J."/>
            <person name="Tallon L."/>
            <person name="Van Aken S."/>
            <person name="Wanless D."/>
            <person name="White O."/>
            <person name="Wortman J."/>
            <person name="Fraser C.M."/>
            <person name="El-Sayed N.M.A."/>
        </authorList>
    </citation>
    <scope>NUCLEOTIDE SEQUENCE</scope>
    <source>
        <strain evidence="11">GUTat10.1</strain>
    </source>
</reference>
<feature type="compositionally biased region" description="Polar residues" evidence="9">
    <location>
        <begin position="665"/>
        <end position="675"/>
    </location>
</feature>
<name>Q57UR3_TRYB2</name>
<dbReference type="Pfam" id="PF13815">
    <property type="entry name" value="Dzip-like_N"/>
    <property type="match status" value="1"/>
</dbReference>
<dbReference type="GO" id="GO:0005737">
    <property type="term" value="C:cytoplasm"/>
    <property type="evidence" value="ECO:0000314"/>
    <property type="project" value="GeneDB"/>
</dbReference>
<keyword evidence="5" id="KW-0206">Cytoskeleton</keyword>
<dbReference type="Proteomes" id="UP000008524">
    <property type="component" value="Chromosome 7"/>
</dbReference>
<feature type="region of interest" description="Disordered" evidence="9">
    <location>
        <begin position="178"/>
        <end position="199"/>
    </location>
</feature>
<dbReference type="OMA" id="YNACERA"/>
<feature type="compositionally biased region" description="Low complexity" evidence="9">
    <location>
        <begin position="774"/>
        <end position="784"/>
    </location>
</feature>
<evidence type="ECO:0000256" key="7">
    <source>
        <dbReference type="PROSITE-ProRule" id="PRU00042"/>
    </source>
</evidence>
<feature type="compositionally biased region" description="Polar residues" evidence="9">
    <location>
        <begin position="548"/>
        <end position="583"/>
    </location>
</feature>
<evidence type="ECO:0000256" key="1">
    <source>
        <dbReference type="ARBA" id="ARBA00004114"/>
    </source>
</evidence>
<dbReference type="AlphaFoldDB" id="Q57UR3"/>
<sequence length="934" mass="99888">MTALDFQFVQGSERLDWGVLVSIDIQRLIKDTNVDTLQRVVENIAFARLTRDEAAMFTPDHFIHLYTLCQLVIQYLVCSQECLAKINVKLNERMQESQQGVDSLKQECDRLNQENSVLRKEVKAQRRTLLAYEYNRAGRNATAGSTYICPQCGEMYGKCESLQSHIRKRHMMKPAVESPLVQVQPQQQPQTALEPPRQPEQWKTDYDLKMHQLQDKLSSIEQLLEKERDRNDRLQREGMMMMMQAALIGQKPASPVPPSAEGGKANVQAGQPISPQQQKLEQTKSEPTLPGLPTVQAAGVAALPHRNSQQSLFAVPVVPDVAALQQYNNTRQQEASNSALVKQVEELQKVVKSLKEGKQSESALPATSVSGNAAGPSASPSWLTVNEMQQGNAEKPAISALLSRAANVGSANTAKVGPDTNTSVPPLQTQPLRAVQELNPQCVAMTQQPLIQQQHPLDLQRETRTLPTATQQLPLQQPVALHPTASATIPLAPQQVPPATAQMVQQHPSDPHYQTHAFPTATQRTSLDQQQPITGLTTITAPPIESPKIQTAQQTSTHLATQQAPNPQHVPSTQQPLAPASIQQQHPLVEPNQIYAPSAVPQQLPFPGARPAVPQPLQPQPQPQPQLLPSAPQAATAPPVQQQQEVTKGEPQTVPAPHTSVAPPSLSQQPQPHTVTEVVHNTSHLTAGVVAPVDVMPITSAARPSKCIVSNCASSMASMGSLPQLFSTLKPPGQVQNSGKSSLLDDSLSVRPKPSTAAPGVDCQVVQHLVSSSKPSTAASSCTPEWLRNDSITDSGRNGATGRGYAPSGGTNFAIPKESNVVPTAPMESPPGLASTTGVAVSPPGTHPNAGLETSNSVIRAIPVPVQQHQPGPKVMVPPFAASLPVPVPTTSPPLSLGSGVAPMHVETGVAQVSADVKVANISVTDLSSGGSSV</sequence>
<feature type="region of interest" description="Disordered" evidence="9">
    <location>
        <begin position="731"/>
        <end position="759"/>
    </location>
</feature>
<evidence type="ECO:0000259" key="10">
    <source>
        <dbReference type="PROSITE" id="PS50157"/>
    </source>
</evidence>
<dbReference type="GO" id="GO:0097014">
    <property type="term" value="C:ciliary plasm"/>
    <property type="evidence" value="ECO:0000314"/>
    <property type="project" value="GeneDB"/>
</dbReference>
<feature type="compositionally biased region" description="Low complexity" evidence="9">
    <location>
        <begin position="627"/>
        <end position="644"/>
    </location>
</feature>
<feature type="domain" description="C2H2-type" evidence="10">
    <location>
        <begin position="147"/>
        <end position="175"/>
    </location>
</feature>
<feature type="region of interest" description="Disordered" evidence="9">
    <location>
        <begin position="355"/>
        <end position="382"/>
    </location>
</feature>
<accession>D6XIW4</accession>
<feature type="coiled-coil region" evidence="8">
    <location>
        <begin position="87"/>
        <end position="128"/>
    </location>
</feature>
<dbReference type="EMBL" id="CP000070">
    <property type="protein sequence ID" value="AAZ12497.1"/>
    <property type="molecule type" value="Genomic_DNA"/>
</dbReference>
<dbReference type="RefSeq" id="XP_846056.1">
    <property type="nucleotide sequence ID" value="XM_840963.1"/>
</dbReference>
<evidence type="ECO:0000313" key="13">
    <source>
        <dbReference type="Proteomes" id="UP000008524"/>
    </source>
</evidence>
<comment type="similarity">
    <text evidence="3">Belongs to the DZIP C2H2-type zinc-finger protein family.</text>
</comment>
<dbReference type="VEuPathDB" id="TriTrypDB:Tb927.7.4330"/>
<dbReference type="InterPro" id="IPR013087">
    <property type="entry name" value="Znf_C2H2_type"/>
</dbReference>
<dbReference type="eggNOG" id="ENOG502QRAI">
    <property type="taxonomic scope" value="Eukaryota"/>
</dbReference>
<dbReference type="InParanoid" id="Q57UR3"/>
<evidence type="ECO:0000256" key="9">
    <source>
        <dbReference type="SAM" id="MobiDB-lite"/>
    </source>
</evidence>
<reference evidence="12" key="1">
    <citation type="journal article" date="2005" name="Science">
        <title>Comparative genomics of trypanosomatid parasitic protozoa.</title>
        <authorList>
            <person name="El-Sayed N.M."/>
            <person name="Myler P.J."/>
            <person name="Blandin G."/>
            <person name="Berriman M."/>
            <person name="Crabtree J."/>
            <person name="Aggarwal G."/>
            <person name="Caler E."/>
            <person name="Renauld H."/>
            <person name="Worthey E.A."/>
            <person name="Hertz-Fowler C."/>
            <person name="Ghedin E."/>
            <person name="Peacock C."/>
            <person name="Bartholomeu D.C."/>
            <person name="Haas B.J."/>
            <person name="Tran A.N."/>
            <person name="Wortman J.R."/>
            <person name="Alsmark U.C."/>
            <person name="Angiuoli S."/>
            <person name="Anupama A."/>
            <person name="Badger J."/>
            <person name="Bringaud F."/>
            <person name="Cadag E."/>
            <person name="Carlton J.M."/>
            <person name="Cerqueira G.C."/>
            <person name="Creasy T."/>
            <person name="Delcher A.L."/>
            <person name="Djikeng A."/>
            <person name="Embley T.M."/>
            <person name="Hauser C."/>
            <person name="Ivens A.C."/>
            <person name="Kummerfeld S.K."/>
            <person name="Pereira-Leal J.B."/>
            <person name="Nilsson D."/>
            <person name="Peterson J."/>
            <person name="Salzberg S.L."/>
            <person name="Shallom J."/>
            <person name="Silva J.C."/>
            <person name="Sundaram J."/>
            <person name="Westenberger S."/>
            <person name="White O."/>
            <person name="Melville S.E."/>
            <person name="Donelson J.E."/>
            <person name="Andersson B."/>
            <person name="Stuart K.D."/>
            <person name="Hall N."/>
        </authorList>
    </citation>
    <scope>NUCLEOTIDE SEQUENCE</scope>
    <source>
        <strain evidence="12">927/4 GUTat10.1</strain>
    </source>
</reference>
<feature type="region of interest" description="Disordered" evidence="9">
    <location>
        <begin position="774"/>
        <end position="853"/>
    </location>
</feature>
<evidence type="ECO:0000256" key="6">
    <source>
        <dbReference type="ARBA" id="ARBA00023273"/>
    </source>
</evidence>
<dbReference type="EMBL" id="AC159450">
    <property type="protein sequence ID" value="AAX70656.1"/>
    <property type="molecule type" value="Genomic_DNA"/>
</dbReference>
<evidence type="ECO:0000256" key="4">
    <source>
        <dbReference type="ARBA" id="ARBA00023054"/>
    </source>
</evidence>
<feature type="compositionally biased region" description="Low complexity" evidence="9">
    <location>
        <begin position="368"/>
        <end position="381"/>
    </location>
</feature>
<keyword evidence="5" id="KW-0963">Cytoplasm</keyword>
<dbReference type="KEGG" id="tbr:Tb927.7.4330"/>
<keyword evidence="7" id="KW-0862">Zinc</keyword>
<dbReference type="InterPro" id="IPR051241">
    <property type="entry name" value="DZIP_RILPL"/>
</dbReference>
<organism evidence="11 13">
    <name type="scientific">Trypanosoma brucei brucei (strain 927/4 GUTat10.1)</name>
    <dbReference type="NCBI Taxonomy" id="185431"/>
    <lineage>
        <taxon>Eukaryota</taxon>
        <taxon>Discoba</taxon>
        <taxon>Euglenozoa</taxon>
        <taxon>Kinetoplastea</taxon>
        <taxon>Metakinetoplastina</taxon>
        <taxon>Trypanosomatida</taxon>
        <taxon>Trypanosomatidae</taxon>
        <taxon>Trypanosoma</taxon>
    </lineage>
</organism>
<reference evidence="12 13" key="2">
    <citation type="journal article" date="2005" name="Science">
        <title>The genome of the African trypanosome Trypanosoma brucei.</title>
        <authorList>
            <person name="Berriman M."/>
            <person name="Ghedin E."/>
            <person name="Hertz-Fowler C."/>
            <person name="Blandin G."/>
            <person name="Renauld H."/>
            <person name="Bartholomeu D.C."/>
            <person name="Lennard N.J."/>
            <person name="Caler E."/>
            <person name="Hamlin N.E."/>
            <person name="Haas B."/>
            <person name="Bohme U."/>
            <person name="Hannick L."/>
            <person name="Aslett M.A."/>
            <person name="Shallom J."/>
            <person name="Marcello L."/>
            <person name="Hou L."/>
            <person name="Wickstead B."/>
            <person name="Alsmark U.C."/>
            <person name="Arrowsmith C."/>
            <person name="Atkin R.J."/>
            <person name="Barron A.J."/>
            <person name="Bringaud F."/>
            <person name="Brooks K."/>
            <person name="Carrington M."/>
            <person name="Cherevach I."/>
            <person name="Chillingworth T.J."/>
            <person name="Churcher C."/>
            <person name="Clark L.N."/>
            <person name="Corton C.H."/>
            <person name="Cronin A."/>
            <person name="Davies R.M."/>
            <person name="Doggett J."/>
            <person name="Djikeng A."/>
            <person name="Feldblyum T."/>
            <person name="Field M.C."/>
            <person name="Fraser A."/>
            <person name="Goodhead I."/>
            <person name="Hance Z."/>
            <person name="Harper D."/>
            <person name="Harris B.R."/>
            <person name="Hauser H."/>
            <person name="Hostetler J."/>
            <person name="Ivens A."/>
            <person name="Jagels K."/>
            <person name="Johnson D."/>
            <person name="Johnson J."/>
            <person name="Jones K."/>
            <person name="Kerhornou A.X."/>
            <person name="Koo H."/>
            <person name="Larke N."/>
            <person name="Landfear S."/>
            <person name="Larkin C."/>
            <person name="Leech V."/>
            <person name="Line A."/>
            <person name="Lord A."/>
            <person name="Macleod A."/>
            <person name="Mooney P.J."/>
            <person name="Moule S."/>
            <person name="Martin D.M."/>
            <person name="Morgan G.W."/>
            <person name="Mungall K."/>
            <person name="Norbertczak H."/>
            <person name="Ormond D."/>
            <person name="Pai G."/>
            <person name="Peacock C.S."/>
            <person name="Peterson J."/>
            <person name="Quail M.A."/>
            <person name="Rabbinowitsch E."/>
            <person name="Rajandream M.A."/>
            <person name="Reitter C."/>
            <person name="Salzberg S.L."/>
            <person name="Sanders M."/>
            <person name="Schobel S."/>
            <person name="Sharp S."/>
            <person name="Simmonds M."/>
            <person name="Simpson A.J."/>
            <person name="Tallon L."/>
            <person name="Turner C.M."/>
            <person name="Tait A."/>
            <person name="Tivey A.R."/>
            <person name="Van Aken S."/>
            <person name="Walker D."/>
            <person name="Wanless D."/>
            <person name="Wang S."/>
            <person name="White B."/>
            <person name="White O."/>
            <person name="Whitehead S."/>
            <person name="Woodward J."/>
            <person name="Wortman J."/>
            <person name="Adams M.D."/>
            <person name="Embley T.M."/>
            <person name="Gull K."/>
            <person name="Ullu E."/>
            <person name="Barry J.D."/>
            <person name="Fairlamb A.H."/>
            <person name="Opperdoes F."/>
            <person name="Barrell B.G."/>
            <person name="Donelson J.E."/>
            <person name="Hall N."/>
            <person name="Fraser C.M."/>
            <person name="Melville S.E."/>
            <person name="El-Sayed N.M."/>
        </authorList>
    </citation>
    <scope>NUCLEOTIDE SEQUENCE [LARGE SCALE GENOMIC DNA]</scope>
    <source>
        <strain evidence="12 13">927/4 GUTat10.1</strain>
    </source>
</reference>
<evidence type="ECO:0000256" key="3">
    <source>
        <dbReference type="ARBA" id="ARBA00009131"/>
    </source>
</evidence>
<dbReference type="GO" id="GO:0031981">
    <property type="term" value="C:nuclear lumen"/>
    <property type="evidence" value="ECO:0000314"/>
    <property type="project" value="GeneDB"/>
</dbReference>
<dbReference type="InterPro" id="IPR032714">
    <property type="entry name" value="DZIP1_N"/>
</dbReference>
<feature type="region of interest" description="Disordered" evidence="9">
    <location>
        <begin position="538"/>
        <end position="583"/>
    </location>
</feature>
<dbReference type="PROSITE" id="PS00028">
    <property type="entry name" value="ZINC_FINGER_C2H2_1"/>
    <property type="match status" value="1"/>
</dbReference>
<reference evidence="12" key="4">
    <citation type="submission" date="2005-04" db="EMBL/GenBank/DDBJ databases">
        <title>Sequencing, closure, and annotation of Trypanosoma brucei chromosomes 2 through 8.</title>
        <authorList>
            <person name="Ghedin E."/>
            <person name="Blandin G."/>
            <person name="Bartholomeu D."/>
            <person name="Caler E."/>
            <person name="Haas B."/>
            <person name="Hannick L."/>
            <person name="Shallom J."/>
            <person name="Hou L."/>
            <person name="Djikeng A."/>
            <person name="Feldblyum T."/>
            <person name="Hostetler J."/>
            <person name="Johnson J."/>
            <person name="Jones K."/>
            <person name="Koo H.L."/>
            <person name="Larkin C."/>
            <person name="Pai G."/>
            <person name="Peterson J."/>
            <person name="Khalak H.G."/>
            <person name="Salzberg S."/>
            <person name="Simpson A.J."/>
            <person name="Tallon L."/>
            <person name="Van Aken S."/>
            <person name="Wanless D."/>
            <person name="White O."/>
            <person name="Wortman J."/>
            <person name="Fraser C.M."/>
            <person name="El-Sayed N.M.A."/>
        </authorList>
    </citation>
    <scope>NUCLEOTIDE SEQUENCE</scope>
    <source>
        <strain evidence="12">927/4 GUTat10.1</strain>
    </source>
</reference>
<comment type="subcellular location">
    <subcellularLocation>
        <location evidence="2">Cytoplasm</location>
        <location evidence="2">Cytoskeleton</location>
        <location evidence="2">Cilium basal body</location>
    </subcellularLocation>
    <subcellularLocation>
        <location evidence="1">Cytoplasm</location>
        <location evidence="1">Cytoskeleton</location>
        <location evidence="1">Microtubule organizing center</location>
        <location evidence="1">Centrosome</location>
        <location evidence="1">Centriole</location>
    </subcellularLocation>
</comment>
<protein>
    <recommendedName>
        <fullName evidence="10">C2H2-type domain-containing protein</fullName>
    </recommendedName>
</protein>
<dbReference type="OrthoDB" id="515971at2759"/>
<evidence type="ECO:0000313" key="12">
    <source>
        <dbReference type="EMBL" id="AAZ12497.1"/>
    </source>
</evidence>
<keyword evidence="4 8" id="KW-0175">Coiled coil</keyword>
<dbReference type="PROSITE" id="PS50157">
    <property type="entry name" value="ZINC_FINGER_C2H2_2"/>
    <property type="match status" value="1"/>
</dbReference>
<feature type="compositionally biased region" description="Pro residues" evidence="9">
    <location>
        <begin position="613"/>
        <end position="626"/>
    </location>
</feature>
<feature type="compositionally biased region" description="Low complexity" evidence="9">
    <location>
        <begin position="181"/>
        <end position="190"/>
    </location>
</feature>
<dbReference type="GO" id="GO:0035869">
    <property type="term" value="C:ciliary transition zone"/>
    <property type="evidence" value="ECO:0000314"/>
    <property type="project" value="GeneDB"/>
</dbReference>
<accession>Q57UR3</accession>
<evidence type="ECO:0000256" key="5">
    <source>
        <dbReference type="ARBA" id="ARBA00023212"/>
    </source>
</evidence>
<feature type="region of interest" description="Disordered" evidence="9">
    <location>
        <begin position="250"/>
        <end position="270"/>
    </location>
</feature>
<dbReference type="GO" id="GO:0005814">
    <property type="term" value="C:centriole"/>
    <property type="evidence" value="ECO:0007669"/>
    <property type="project" value="UniProtKB-SubCell"/>
</dbReference>
<keyword evidence="7" id="KW-0863">Zinc-finger</keyword>
<evidence type="ECO:0000256" key="8">
    <source>
        <dbReference type="SAM" id="Coils"/>
    </source>
</evidence>
<keyword evidence="13" id="KW-1185">Reference proteome</keyword>
<gene>
    <name evidence="12" type="primary">Tb07.5F10.110</name>
    <name evidence="11" type="ORF">Tb927.7.4330</name>
</gene>
<dbReference type="PANTHER" id="PTHR21502:SF9">
    <property type="entry name" value="C2H2-TYPE DOMAIN-CONTAINING PROTEIN"/>
    <property type="match status" value="1"/>
</dbReference>
<feature type="region of interest" description="Disordered" evidence="9">
    <location>
        <begin position="599"/>
        <end position="675"/>
    </location>
</feature>
<keyword evidence="7" id="KW-0479">Metal-binding</keyword>
<dbReference type="PaxDb" id="5691-AAZ12497"/>
<evidence type="ECO:0000256" key="2">
    <source>
        <dbReference type="ARBA" id="ARBA00004120"/>
    </source>
</evidence>
<dbReference type="GeneID" id="3658648"/>
<dbReference type="GO" id="GO:0008270">
    <property type="term" value="F:zinc ion binding"/>
    <property type="evidence" value="ECO:0000255"/>
    <property type="project" value="GeneDB"/>
</dbReference>
<feature type="coiled-coil region" evidence="8">
    <location>
        <begin position="210"/>
        <end position="237"/>
    </location>
</feature>